<evidence type="ECO:0000256" key="6">
    <source>
        <dbReference type="ARBA" id="ARBA00022989"/>
    </source>
</evidence>
<evidence type="ECO:0000256" key="7">
    <source>
        <dbReference type="ARBA" id="ARBA00023136"/>
    </source>
</evidence>
<feature type="transmembrane region" description="Helical" evidence="10">
    <location>
        <begin position="327"/>
        <end position="355"/>
    </location>
</feature>
<dbReference type="NCBIfam" id="TIGR00924">
    <property type="entry name" value="yjdL_sub1_fam"/>
    <property type="match status" value="1"/>
</dbReference>
<dbReference type="RefSeq" id="WP_272145667.1">
    <property type="nucleotide sequence ID" value="NZ_JAQNDM010000002.1"/>
</dbReference>
<gene>
    <name evidence="11" type="ORF">POL68_41465</name>
</gene>
<feature type="transmembrane region" description="Helical" evidence="10">
    <location>
        <begin position="375"/>
        <end position="395"/>
    </location>
</feature>
<protein>
    <submittedName>
        <fullName evidence="11">Peptide MFS transporter</fullName>
    </submittedName>
</protein>
<dbReference type="InterPro" id="IPR000109">
    <property type="entry name" value="POT_fam"/>
</dbReference>
<evidence type="ECO:0000256" key="3">
    <source>
        <dbReference type="ARBA" id="ARBA00022475"/>
    </source>
</evidence>
<keyword evidence="7 10" id="KW-0472">Membrane</keyword>
<accession>A0ABT5DRH4</accession>
<feature type="transmembrane region" description="Helical" evidence="10">
    <location>
        <begin position="77"/>
        <end position="93"/>
    </location>
</feature>
<dbReference type="Gene3D" id="1.20.1250.20">
    <property type="entry name" value="MFS general substrate transporter like domains"/>
    <property type="match status" value="2"/>
</dbReference>
<keyword evidence="3" id="KW-1003">Cell membrane</keyword>
<evidence type="ECO:0000256" key="2">
    <source>
        <dbReference type="ARBA" id="ARBA00022448"/>
    </source>
</evidence>
<dbReference type="PANTHER" id="PTHR23517:SF15">
    <property type="entry name" value="PROTON-DEPENDENT OLIGOPEPTIDE FAMILY TRANSPORT PROTEIN"/>
    <property type="match status" value="1"/>
</dbReference>
<dbReference type="CDD" id="cd17346">
    <property type="entry name" value="MFS_DtpA_like"/>
    <property type="match status" value="1"/>
</dbReference>
<dbReference type="Pfam" id="PF00854">
    <property type="entry name" value="PTR2"/>
    <property type="match status" value="2"/>
</dbReference>
<proteinExistence type="inferred from homology"/>
<feature type="transmembrane region" description="Helical" evidence="10">
    <location>
        <begin position="123"/>
        <end position="139"/>
    </location>
</feature>
<comment type="subcellular location">
    <subcellularLocation>
        <location evidence="1">Cell membrane</location>
        <topology evidence="1">Multi-pass membrane protein</topology>
    </subcellularLocation>
    <subcellularLocation>
        <location evidence="8">Membrane</location>
        <topology evidence="8">Multi-pass membrane protein</topology>
    </subcellularLocation>
</comment>
<feature type="transmembrane region" description="Helical" evidence="10">
    <location>
        <begin position="267"/>
        <end position="285"/>
    </location>
</feature>
<comment type="caution">
    <text evidence="11">The sequence shown here is derived from an EMBL/GenBank/DDBJ whole genome shotgun (WGS) entry which is preliminary data.</text>
</comment>
<feature type="transmembrane region" description="Helical" evidence="10">
    <location>
        <begin position="612"/>
        <end position="631"/>
    </location>
</feature>
<feature type="transmembrane region" description="Helical" evidence="10">
    <location>
        <begin position="407"/>
        <end position="427"/>
    </location>
</feature>
<organism evidence="11 12">
    <name type="scientific">Stigmatella ashevillensis</name>
    <dbReference type="NCBI Taxonomy" id="2995309"/>
    <lineage>
        <taxon>Bacteria</taxon>
        <taxon>Pseudomonadati</taxon>
        <taxon>Myxococcota</taxon>
        <taxon>Myxococcia</taxon>
        <taxon>Myxococcales</taxon>
        <taxon>Cystobacterineae</taxon>
        <taxon>Archangiaceae</taxon>
        <taxon>Stigmatella</taxon>
    </lineage>
</organism>
<dbReference type="EMBL" id="JAQNDM010000002">
    <property type="protein sequence ID" value="MDC0714991.1"/>
    <property type="molecule type" value="Genomic_DNA"/>
</dbReference>
<comment type="similarity">
    <text evidence="8">Belongs to the major facilitator superfamily. Proton-dependent oligopeptide transporter (POT/PTR) (TC 2.A.17) family.</text>
</comment>
<feature type="transmembrane region" description="Helical" evidence="10">
    <location>
        <begin position="47"/>
        <end position="65"/>
    </location>
</feature>
<dbReference type="PANTHER" id="PTHR23517">
    <property type="entry name" value="RESISTANCE PROTEIN MDTM, PUTATIVE-RELATED-RELATED"/>
    <property type="match status" value="1"/>
</dbReference>
<feature type="transmembrane region" description="Helical" evidence="10">
    <location>
        <begin position="297"/>
        <end position="315"/>
    </location>
</feature>
<evidence type="ECO:0000313" key="11">
    <source>
        <dbReference type="EMBL" id="MDC0714991.1"/>
    </source>
</evidence>
<reference evidence="11 12" key="1">
    <citation type="submission" date="2022-11" db="EMBL/GenBank/DDBJ databases">
        <title>Minimal conservation of predation-associated metabolite biosynthetic gene clusters underscores biosynthetic potential of Myxococcota including descriptions for ten novel species: Archangium lansinium sp. nov., Myxococcus landrumus sp. nov., Nannocystis bai.</title>
        <authorList>
            <person name="Ahearne A."/>
            <person name="Stevens C."/>
            <person name="Dowd S."/>
        </authorList>
    </citation>
    <scope>NUCLEOTIDE SEQUENCE [LARGE SCALE GENOMIC DNA]</scope>
    <source>
        <strain evidence="11 12">NCWAL01</strain>
    </source>
</reference>
<feature type="transmembrane region" description="Helical" evidence="10">
    <location>
        <begin position="579"/>
        <end position="600"/>
    </location>
</feature>
<feature type="region of interest" description="Disordered" evidence="9">
    <location>
        <begin position="1"/>
        <end position="30"/>
    </location>
</feature>
<evidence type="ECO:0000256" key="10">
    <source>
        <dbReference type="SAM" id="Phobius"/>
    </source>
</evidence>
<keyword evidence="5" id="KW-0653">Protein transport</keyword>
<keyword evidence="4 8" id="KW-0812">Transmembrane</keyword>
<evidence type="ECO:0000256" key="1">
    <source>
        <dbReference type="ARBA" id="ARBA00004651"/>
    </source>
</evidence>
<feature type="transmembrane region" description="Helical" evidence="10">
    <location>
        <begin position="643"/>
        <end position="663"/>
    </location>
</feature>
<name>A0ABT5DRH4_9BACT</name>
<dbReference type="PROSITE" id="PS01023">
    <property type="entry name" value="PTR2_2"/>
    <property type="match status" value="1"/>
</dbReference>
<keyword evidence="6 10" id="KW-1133">Transmembrane helix</keyword>
<dbReference type="InterPro" id="IPR018456">
    <property type="entry name" value="PTR2_symporter_CS"/>
</dbReference>
<dbReference type="PROSITE" id="PS01022">
    <property type="entry name" value="PTR2_1"/>
    <property type="match status" value="1"/>
</dbReference>
<sequence length="675" mass="72633">MSTSTAQQFPSGPPSSAEASSSPPSEAPKGHPKGLYVLFATEMWERFSYYGMRALLVLYLLNYLQFQPADSSSVFKWYTSLVYLTPLLGGFIADRFLGLRSAIIIGAVLMAIGHFLMAFEPLPIFYTALVFLIAGNGFFKPNISTLVGKLYKQGDPRRDGAFTIFYMGINIGAFLAPLICGWLRRNMGPTPGMGYHWGFGAAGVGMVLSLIIFLIGQKQVLRDVAAAGNLNEIVPQKKDSTALQASAEEPDEQVPSTGGFGGAITKVFPWLLFLLAVVVPASFFYQAATGQESWTNVIMPTVFALIGAWMGWTLLSIKNAARDKSTVIFVIFTFVVLFWMAFEQAGNALNIWAAYNTAPLDLGLFSIEGEDYQAANAFFIIAFAPLLAMMWTGLARRGMEIPTAAKMLAAMFLITASFGAMVAGAAAENGTVTRVPLAALPEGIQLETLNAGRFGYEPSSQELTVRGVLAPFAVTNALRPTVDKAYMAQIEAMEVAVKNASPERPVTFQFTGLPPGYTFPLSDKQGVSGWNAESRAVTMVGGLSPVSKAQLVGSGAPPAWRQAITSLAEQSKAAQVSGLWLLLSFLLATLGELCLSPVGLSMVTKLAPTRFASLFMGVWLMSNAVAQYVGGSLGEKWGQIVPTSYFAIFVYSSLVGAVVLLILQAPLKRLMHNVR</sequence>
<feature type="compositionally biased region" description="Low complexity" evidence="9">
    <location>
        <begin position="14"/>
        <end position="24"/>
    </location>
</feature>
<evidence type="ECO:0000256" key="8">
    <source>
        <dbReference type="RuleBase" id="RU003755"/>
    </source>
</evidence>
<keyword evidence="5" id="KW-0571">Peptide transport</keyword>
<evidence type="ECO:0000256" key="9">
    <source>
        <dbReference type="SAM" id="MobiDB-lite"/>
    </source>
</evidence>
<evidence type="ECO:0000313" key="12">
    <source>
        <dbReference type="Proteomes" id="UP001221838"/>
    </source>
</evidence>
<feature type="transmembrane region" description="Helical" evidence="10">
    <location>
        <begin position="160"/>
        <end position="184"/>
    </location>
</feature>
<feature type="transmembrane region" description="Helical" evidence="10">
    <location>
        <begin position="196"/>
        <end position="215"/>
    </location>
</feature>
<keyword evidence="12" id="KW-1185">Reference proteome</keyword>
<keyword evidence="2 8" id="KW-0813">Transport</keyword>
<dbReference type="InterPro" id="IPR005279">
    <property type="entry name" value="Dipep/tripep_permease"/>
</dbReference>
<dbReference type="InterPro" id="IPR050171">
    <property type="entry name" value="MFS_Transporters"/>
</dbReference>
<dbReference type="Proteomes" id="UP001221838">
    <property type="component" value="Unassembled WGS sequence"/>
</dbReference>
<dbReference type="InterPro" id="IPR036259">
    <property type="entry name" value="MFS_trans_sf"/>
</dbReference>
<feature type="transmembrane region" description="Helical" evidence="10">
    <location>
        <begin position="100"/>
        <end position="117"/>
    </location>
</feature>
<evidence type="ECO:0000256" key="4">
    <source>
        <dbReference type="ARBA" id="ARBA00022692"/>
    </source>
</evidence>
<dbReference type="SUPFAM" id="SSF103473">
    <property type="entry name" value="MFS general substrate transporter"/>
    <property type="match status" value="2"/>
</dbReference>
<evidence type="ECO:0000256" key="5">
    <source>
        <dbReference type="ARBA" id="ARBA00022856"/>
    </source>
</evidence>